<accession>A0AAV4DBT1</accession>
<dbReference type="Proteomes" id="UP000735302">
    <property type="component" value="Unassembled WGS sequence"/>
</dbReference>
<name>A0AAV4DBT1_9GAST</name>
<keyword evidence="3" id="KW-1185">Reference proteome</keyword>
<evidence type="ECO:0000313" key="2">
    <source>
        <dbReference type="EMBL" id="GFO41713.1"/>
    </source>
</evidence>
<organism evidence="2 3">
    <name type="scientific">Plakobranchus ocellatus</name>
    <dbReference type="NCBI Taxonomy" id="259542"/>
    <lineage>
        <taxon>Eukaryota</taxon>
        <taxon>Metazoa</taxon>
        <taxon>Spiralia</taxon>
        <taxon>Lophotrochozoa</taxon>
        <taxon>Mollusca</taxon>
        <taxon>Gastropoda</taxon>
        <taxon>Heterobranchia</taxon>
        <taxon>Euthyneura</taxon>
        <taxon>Panpulmonata</taxon>
        <taxon>Sacoglossa</taxon>
        <taxon>Placobranchoidea</taxon>
        <taxon>Plakobranchidae</taxon>
        <taxon>Plakobranchus</taxon>
    </lineage>
</organism>
<feature type="compositionally biased region" description="Polar residues" evidence="1">
    <location>
        <begin position="1"/>
        <end position="12"/>
    </location>
</feature>
<evidence type="ECO:0000256" key="1">
    <source>
        <dbReference type="SAM" id="MobiDB-lite"/>
    </source>
</evidence>
<gene>
    <name evidence="2" type="ORF">PoB_006821800</name>
</gene>
<dbReference type="EMBL" id="BLXT01007705">
    <property type="protein sequence ID" value="GFO41713.1"/>
    <property type="molecule type" value="Genomic_DNA"/>
</dbReference>
<comment type="caution">
    <text evidence="2">The sequence shown here is derived from an EMBL/GenBank/DDBJ whole genome shotgun (WGS) entry which is preliminary data.</text>
</comment>
<feature type="region of interest" description="Disordered" evidence="1">
    <location>
        <begin position="1"/>
        <end position="24"/>
    </location>
</feature>
<dbReference type="AlphaFoldDB" id="A0AAV4DBT1"/>
<protein>
    <submittedName>
        <fullName evidence="2">Uncharacterized protein</fullName>
    </submittedName>
</protein>
<proteinExistence type="predicted"/>
<reference evidence="2 3" key="1">
    <citation type="journal article" date="2021" name="Elife">
        <title>Chloroplast acquisition without the gene transfer in kleptoplastic sea slugs, Plakobranchus ocellatus.</title>
        <authorList>
            <person name="Maeda T."/>
            <person name="Takahashi S."/>
            <person name="Yoshida T."/>
            <person name="Shimamura S."/>
            <person name="Takaki Y."/>
            <person name="Nagai Y."/>
            <person name="Toyoda A."/>
            <person name="Suzuki Y."/>
            <person name="Arimoto A."/>
            <person name="Ishii H."/>
            <person name="Satoh N."/>
            <person name="Nishiyama T."/>
            <person name="Hasebe M."/>
            <person name="Maruyama T."/>
            <person name="Minagawa J."/>
            <person name="Obokata J."/>
            <person name="Shigenobu S."/>
        </authorList>
    </citation>
    <scope>NUCLEOTIDE SEQUENCE [LARGE SCALE GENOMIC DNA]</scope>
</reference>
<sequence length="89" mass="10153">MQPQKGGKQSDSAARFQWRRPPDVSSADLHQFCSARFQSPMNDFPEFLRVKSQIRVTTYVPANVELEVIDESCPKIGKLLFSELILIAR</sequence>
<evidence type="ECO:0000313" key="3">
    <source>
        <dbReference type="Proteomes" id="UP000735302"/>
    </source>
</evidence>